<comment type="caution">
    <text evidence="1">The sequence shown here is derived from an EMBL/GenBank/DDBJ whole genome shotgun (WGS) entry which is preliminary data.</text>
</comment>
<proteinExistence type="predicted"/>
<name>A0A081PJC6_9SPHI</name>
<dbReference type="Proteomes" id="UP000028007">
    <property type="component" value="Unassembled WGS sequence"/>
</dbReference>
<evidence type="ECO:0000313" key="1">
    <source>
        <dbReference type="EMBL" id="KEQ30799.1"/>
    </source>
</evidence>
<dbReference type="OrthoDB" id="676759at2"/>
<protein>
    <submittedName>
        <fullName evidence="1">Uncharacterized protein</fullName>
    </submittedName>
</protein>
<keyword evidence="2" id="KW-1185">Reference proteome</keyword>
<accession>A0A081PJC6</accession>
<dbReference type="AlphaFoldDB" id="A0A081PJC6"/>
<dbReference type="EMBL" id="JNFF01000030">
    <property type="protein sequence ID" value="KEQ30799.1"/>
    <property type="molecule type" value="Genomic_DNA"/>
</dbReference>
<gene>
    <name evidence="1" type="ORF">N180_10670</name>
</gene>
<organism evidence="1 2">
    <name type="scientific">Pedobacter antarcticus 4BY</name>
    <dbReference type="NCBI Taxonomy" id="1358423"/>
    <lineage>
        <taxon>Bacteria</taxon>
        <taxon>Pseudomonadati</taxon>
        <taxon>Bacteroidota</taxon>
        <taxon>Sphingobacteriia</taxon>
        <taxon>Sphingobacteriales</taxon>
        <taxon>Sphingobacteriaceae</taxon>
        <taxon>Pedobacter</taxon>
    </lineage>
</organism>
<sequence length="82" mass="9502">MADLETNNPTFEIAVKLQQNEKLIKVQQDETSDGVPVFKCYSDGKMLTEIRQDHEGTWDQLWGELEQEDINRVGESILNYLD</sequence>
<reference evidence="1 2" key="1">
    <citation type="journal article" date="1992" name="Int. J. Syst. Bacteriol.">
        <title>Sphingobacterium antarcticus sp. nov. a Psychrotrophic Bacterium from the Soils of Schirmacher Oasis, Antarctica.</title>
        <authorList>
            <person name="Shivaji S."/>
            <person name="Ray M.K."/>
            <person name="Rao N.S."/>
            <person name="Saiserr L."/>
            <person name="Jagannadham M.V."/>
            <person name="Kumar G.S."/>
            <person name="Reddy G."/>
            <person name="Bhargava P.M."/>
        </authorList>
    </citation>
    <scope>NUCLEOTIDE SEQUENCE [LARGE SCALE GENOMIC DNA]</scope>
    <source>
        <strain evidence="1 2">4BY</strain>
    </source>
</reference>
<dbReference type="RefSeq" id="WP_037439143.1">
    <property type="nucleotide sequence ID" value="NZ_JNFF01000030.1"/>
</dbReference>
<evidence type="ECO:0000313" key="2">
    <source>
        <dbReference type="Proteomes" id="UP000028007"/>
    </source>
</evidence>
<dbReference type="eggNOG" id="ENOG5033P6D">
    <property type="taxonomic scope" value="Bacteria"/>
</dbReference>